<sequence length="175" mass="19492">MFYDLFLRFLDHTNLVVTALTACAIIYTRSAGVAYFSAGALACTVTVKILKLALHQARPVQTTRYRQKQSYGMPSTHSATITFYGTYIPMACAWLPLHPSLPEGSLFRTLVMLVTFPWAFTVPGSRIWLGHHTTAQVVVGCAYGFIFACMWFSLWTLGLNALGKIVEDLVRVYIG</sequence>
<dbReference type="Proteomes" id="UP001201163">
    <property type="component" value="Unassembled WGS sequence"/>
</dbReference>
<dbReference type="GO" id="GO:0042392">
    <property type="term" value="F:sphingosine-1-phosphate phosphatase activity"/>
    <property type="evidence" value="ECO:0007669"/>
    <property type="project" value="TreeGrafter"/>
</dbReference>
<gene>
    <name evidence="3" type="ORF">EDB92DRAFT_1935705</name>
</gene>
<feature type="transmembrane region" description="Helical" evidence="1">
    <location>
        <begin position="141"/>
        <end position="162"/>
    </location>
</feature>
<dbReference type="InterPro" id="IPR036938">
    <property type="entry name" value="PAP2/HPO_sf"/>
</dbReference>
<reference evidence="3" key="1">
    <citation type="submission" date="2022-01" db="EMBL/GenBank/DDBJ databases">
        <title>Comparative genomics reveals a dynamic genome evolution in the ectomycorrhizal milk-cap (Lactarius) mushrooms.</title>
        <authorList>
            <consortium name="DOE Joint Genome Institute"/>
            <person name="Lebreton A."/>
            <person name="Tang N."/>
            <person name="Kuo A."/>
            <person name="LaButti K."/>
            <person name="Drula E."/>
            <person name="Barry K."/>
            <person name="Clum A."/>
            <person name="Lipzen A."/>
            <person name="Mousain D."/>
            <person name="Ng V."/>
            <person name="Wang R."/>
            <person name="Wang X."/>
            <person name="Dai Y."/>
            <person name="Henrissat B."/>
            <person name="Grigoriev I.V."/>
            <person name="Guerin-Laguette A."/>
            <person name="Yu F."/>
            <person name="Martin F.M."/>
        </authorList>
    </citation>
    <scope>NUCLEOTIDE SEQUENCE</scope>
    <source>
        <strain evidence="3">QP</strain>
    </source>
</reference>
<evidence type="ECO:0000259" key="2">
    <source>
        <dbReference type="SMART" id="SM00014"/>
    </source>
</evidence>
<dbReference type="EMBL" id="JAKELL010000040">
    <property type="protein sequence ID" value="KAH8988943.1"/>
    <property type="molecule type" value="Genomic_DNA"/>
</dbReference>
<feature type="transmembrane region" description="Helical" evidence="1">
    <location>
        <begin position="33"/>
        <end position="54"/>
    </location>
</feature>
<comment type="caution">
    <text evidence="3">The sequence shown here is derived from an EMBL/GenBank/DDBJ whole genome shotgun (WGS) entry which is preliminary data.</text>
</comment>
<dbReference type="SMART" id="SM00014">
    <property type="entry name" value="acidPPc"/>
    <property type="match status" value="1"/>
</dbReference>
<organism evidence="3 4">
    <name type="scientific">Lactarius akahatsu</name>
    <dbReference type="NCBI Taxonomy" id="416441"/>
    <lineage>
        <taxon>Eukaryota</taxon>
        <taxon>Fungi</taxon>
        <taxon>Dikarya</taxon>
        <taxon>Basidiomycota</taxon>
        <taxon>Agaricomycotina</taxon>
        <taxon>Agaricomycetes</taxon>
        <taxon>Russulales</taxon>
        <taxon>Russulaceae</taxon>
        <taxon>Lactarius</taxon>
    </lineage>
</organism>
<dbReference type="PANTHER" id="PTHR14969">
    <property type="entry name" value="SPHINGOSINE-1-PHOSPHATE PHOSPHOHYDROLASE"/>
    <property type="match status" value="1"/>
</dbReference>
<keyword evidence="4" id="KW-1185">Reference proteome</keyword>
<evidence type="ECO:0000313" key="4">
    <source>
        <dbReference type="Proteomes" id="UP001201163"/>
    </source>
</evidence>
<evidence type="ECO:0000313" key="3">
    <source>
        <dbReference type="EMBL" id="KAH8988943.1"/>
    </source>
</evidence>
<feature type="transmembrane region" description="Helical" evidence="1">
    <location>
        <begin position="109"/>
        <end position="129"/>
    </location>
</feature>
<keyword evidence="1" id="KW-0472">Membrane</keyword>
<keyword evidence="1" id="KW-0812">Transmembrane</keyword>
<dbReference type="PANTHER" id="PTHR14969:SF13">
    <property type="entry name" value="AT30094P"/>
    <property type="match status" value="1"/>
</dbReference>
<dbReference type="AlphaFoldDB" id="A0AAD4QCE0"/>
<protein>
    <recommendedName>
        <fullName evidence="2">Phosphatidic acid phosphatase type 2/haloperoxidase domain-containing protein</fullName>
    </recommendedName>
</protein>
<feature type="transmembrane region" description="Helical" evidence="1">
    <location>
        <begin position="75"/>
        <end position="97"/>
    </location>
</feature>
<dbReference type="Gene3D" id="1.20.144.10">
    <property type="entry name" value="Phosphatidic acid phosphatase type 2/haloperoxidase"/>
    <property type="match status" value="1"/>
</dbReference>
<evidence type="ECO:0000256" key="1">
    <source>
        <dbReference type="SAM" id="Phobius"/>
    </source>
</evidence>
<keyword evidence="1" id="KW-1133">Transmembrane helix</keyword>
<dbReference type="Pfam" id="PF01569">
    <property type="entry name" value="PAP2"/>
    <property type="match status" value="1"/>
</dbReference>
<proteinExistence type="predicted"/>
<feature type="domain" description="Phosphatidic acid phosphatase type 2/haloperoxidase" evidence="2">
    <location>
        <begin position="31"/>
        <end position="152"/>
    </location>
</feature>
<name>A0AAD4QCE0_9AGAM</name>
<dbReference type="InterPro" id="IPR000326">
    <property type="entry name" value="PAP2/HPO"/>
</dbReference>
<accession>A0AAD4QCE0</accession>
<feature type="transmembrane region" description="Helical" evidence="1">
    <location>
        <begin position="9"/>
        <end position="27"/>
    </location>
</feature>
<dbReference type="SUPFAM" id="SSF48317">
    <property type="entry name" value="Acid phosphatase/Vanadium-dependent haloperoxidase"/>
    <property type="match status" value="1"/>
</dbReference>